<dbReference type="Proteomes" id="UP000095767">
    <property type="component" value="Unassembled WGS sequence"/>
</dbReference>
<dbReference type="EMBL" id="LWDX02030581">
    <property type="protein sequence ID" value="OEL28205.1"/>
    <property type="molecule type" value="Genomic_DNA"/>
</dbReference>
<dbReference type="AlphaFoldDB" id="A0A1E5VSV7"/>
<keyword evidence="2" id="KW-1185">Reference proteome</keyword>
<evidence type="ECO:0000313" key="1">
    <source>
        <dbReference type="EMBL" id="OEL28205.1"/>
    </source>
</evidence>
<evidence type="ECO:0000313" key="2">
    <source>
        <dbReference type="Proteomes" id="UP000095767"/>
    </source>
</evidence>
<reference evidence="1 2" key="1">
    <citation type="submission" date="2016-09" db="EMBL/GenBank/DDBJ databases">
        <title>The draft genome of Dichanthelium oligosanthes: A C3 panicoid grass species.</title>
        <authorList>
            <person name="Studer A.J."/>
            <person name="Schnable J.C."/>
            <person name="Brutnell T.P."/>
        </authorList>
    </citation>
    <scope>NUCLEOTIDE SEQUENCE [LARGE SCALE GENOMIC DNA]</scope>
    <source>
        <strain evidence="2">cv. Kellogg 1175</strain>
        <tissue evidence="1">Leaf</tissue>
    </source>
</reference>
<name>A0A1E5VSV7_9POAL</name>
<sequence length="41" mass="4598">MVQVNMLSFNLLQKETQISTQTTIIRLADAITLQHIPTSAK</sequence>
<proteinExistence type="predicted"/>
<comment type="caution">
    <text evidence="1">The sequence shown here is derived from an EMBL/GenBank/DDBJ whole genome shotgun (WGS) entry which is preliminary data.</text>
</comment>
<organism evidence="1 2">
    <name type="scientific">Dichanthelium oligosanthes</name>
    <dbReference type="NCBI Taxonomy" id="888268"/>
    <lineage>
        <taxon>Eukaryota</taxon>
        <taxon>Viridiplantae</taxon>
        <taxon>Streptophyta</taxon>
        <taxon>Embryophyta</taxon>
        <taxon>Tracheophyta</taxon>
        <taxon>Spermatophyta</taxon>
        <taxon>Magnoliopsida</taxon>
        <taxon>Liliopsida</taxon>
        <taxon>Poales</taxon>
        <taxon>Poaceae</taxon>
        <taxon>PACMAD clade</taxon>
        <taxon>Panicoideae</taxon>
        <taxon>Panicodae</taxon>
        <taxon>Paniceae</taxon>
        <taxon>Dichantheliinae</taxon>
        <taxon>Dichanthelium</taxon>
    </lineage>
</organism>
<protein>
    <submittedName>
        <fullName evidence="1">Uncharacterized protein</fullName>
    </submittedName>
</protein>
<accession>A0A1E5VSV7</accession>
<gene>
    <name evidence="1" type="ORF">BAE44_0010780</name>
</gene>